<dbReference type="InterPro" id="IPR001254">
    <property type="entry name" value="Trypsin_dom"/>
</dbReference>
<dbReference type="GO" id="GO:0006508">
    <property type="term" value="P:proteolysis"/>
    <property type="evidence" value="ECO:0007669"/>
    <property type="project" value="InterPro"/>
</dbReference>
<dbReference type="InterPro" id="IPR018114">
    <property type="entry name" value="TRYPSIN_HIS"/>
</dbReference>
<dbReference type="PROSITE" id="PS50240">
    <property type="entry name" value="TRYPSIN_DOM"/>
    <property type="match status" value="1"/>
</dbReference>
<evidence type="ECO:0000256" key="2">
    <source>
        <dbReference type="ARBA" id="ARBA00023157"/>
    </source>
</evidence>
<evidence type="ECO:0000313" key="5">
    <source>
        <dbReference type="EMBL" id="CAD7236672.1"/>
    </source>
</evidence>
<protein>
    <submittedName>
        <fullName evidence="5">Uncharacterized protein</fullName>
    </submittedName>
</protein>
<dbReference type="InterPro" id="IPR051487">
    <property type="entry name" value="Ser/Thr_Proteases_Immune/Dev"/>
</dbReference>
<dbReference type="Pfam" id="PF00089">
    <property type="entry name" value="Trypsin"/>
    <property type="match status" value="1"/>
</dbReference>
<organism evidence="5">
    <name type="scientific">Cyprideis torosa</name>
    <dbReference type="NCBI Taxonomy" id="163714"/>
    <lineage>
        <taxon>Eukaryota</taxon>
        <taxon>Metazoa</taxon>
        <taxon>Ecdysozoa</taxon>
        <taxon>Arthropoda</taxon>
        <taxon>Crustacea</taxon>
        <taxon>Oligostraca</taxon>
        <taxon>Ostracoda</taxon>
        <taxon>Podocopa</taxon>
        <taxon>Podocopida</taxon>
        <taxon>Cytherocopina</taxon>
        <taxon>Cytheroidea</taxon>
        <taxon>Cytherideidae</taxon>
        <taxon>Cyprideis</taxon>
    </lineage>
</organism>
<keyword evidence="3" id="KW-0325">Glycoprotein</keyword>
<dbReference type="InterPro" id="IPR043504">
    <property type="entry name" value="Peptidase_S1_PA_chymotrypsin"/>
</dbReference>
<dbReference type="EMBL" id="OB680966">
    <property type="protein sequence ID" value="CAD7236672.1"/>
    <property type="molecule type" value="Genomic_DNA"/>
</dbReference>
<dbReference type="AlphaFoldDB" id="A0A7R8ZTQ8"/>
<dbReference type="PROSITE" id="PS00134">
    <property type="entry name" value="TRYPSIN_HIS"/>
    <property type="match status" value="1"/>
</dbReference>
<proteinExistence type="inferred from homology"/>
<name>A0A7R8ZTQ8_9CRUS</name>
<dbReference type="SUPFAM" id="SSF50494">
    <property type="entry name" value="Trypsin-like serine proteases"/>
    <property type="match status" value="1"/>
</dbReference>
<dbReference type="PANTHER" id="PTHR24256">
    <property type="entry name" value="TRYPTASE-RELATED"/>
    <property type="match status" value="1"/>
</dbReference>
<reference evidence="5" key="1">
    <citation type="submission" date="2020-11" db="EMBL/GenBank/DDBJ databases">
        <authorList>
            <person name="Tran Van P."/>
        </authorList>
    </citation>
    <scope>NUCLEOTIDE SEQUENCE</scope>
</reference>
<evidence type="ECO:0000256" key="4">
    <source>
        <dbReference type="ARBA" id="ARBA00024195"/>
    </source>
</evidence>
<evidence type="ECO:0000256" key="1">
    <source>
        <dbReference type="ARBA" id="ARBA00022729"/>
    </source>
</evidence>
<gene>
    <name evidence="5" type="ORF">CTOB1V02_LOCUS14487</name>
</gene>
<accession>A0A7R8ZTQ8</accession>
<comment type="similarity">
    <text evidence="4">Belongs to the peptidase S1 family. CLIP subfamily.</text>
</comment>
<keyword evidence="2" id="KW-1015">Disulfide bond</keyword>
<keyword evidence="1" id="KW-0732">Signal</keyword>
<feature type="non-terminal residue" evidence="5">
    <location>
        <position position="1"/>
    </location>
</feature>
<dbReference type="OrthoDB" id="6380950at2759"/>
<dbReference type="GO" id="GO:0004252">
    <property type="term" value="F:serine-type endopeptidase activity"/>
    <property type="evidence" value="ECO:0007669"/>
    <property type="project" value="InterPro"/>
</dbReference>
<dbReference type="InterPro" id="IPR009003">
    <property type="entry name" value="Peptidase_S1_PA"/>
</dbReference>
<dbReference type="Gene3D" id="2.40.10.10">
    <property type="entry name" value="Trypsin-like serine proteases"/>
    <property type="match status" value="1"/>
</dbReference>
<sequence>MTCESPVREPRMRNFVCEAEPRMEEEKEDSLEIERALAVDLEGAKKELDVKDERISVLEAEAKVKDQRISRLLQFTLLLKEELEYAKGKGNNCTTARFHGRTSCGIPLEERLGLPPENYSSSVSVLSPPGKQLDYYESKPKVWAWVAALIYLTDRKPFCGATLVSYRHVITAAHCVVSKSRVDYMVRLGEYDFNQTGVLSDPIDYQVKKAYTHDEYRRSGVTDDIAILTLHKSTDFNCAIWRICLPSFVLSGEPQSEWPDLGNTLA</sequence>
<dbReference type="FunFam" id="2.40.10.10:FF:000028">
    <property type="entry name" value="Serine protease easter"/>
    <property type="match status" value="1"/>
</dbReference>
<evidence type="ECO:0000256" key="3">
    <source>
        <dbReference type="ARBA" id="ARBA00023180"/>
    </source>
</evidence>